<dbReference type="EMBL" id="QJKJ01000618">
    <property type="protein sequence ID" value="RDY11562.1"/>
    <property type="molecule type" value="Genomic_DNA"/>
</dbReference>
<evidence type="ECO:0000256" key="1">
    <source>
        <dbReference type="SAM" id="MobiDB-lite"/>
    </source>
</evidence>
<dbReference type="PANTHER" id="PTHR33223">
    <property type="entry name" value="CCHC-TYPE DOMAIN-CONTAINING PROTEIN"/>
    <property type="match status" value="1"/>
</dbReference>
<dbReference type="Proteomes" id="UP000257109">
    <property type="component" value="Unassembled WGS sequence"/>
</dbReference>
<sequence>MQTPEANVENPQTRNTIGTDNPTTSQTPAVVIHIERQGGEGAQERLQYLEERLRAIEGVGKYNFKALDLCLVPDVIIPYKFNKGNLCPKNHLISYYRKMVAHTQDDKLLIHFFQEILTGPVYSWYLNLEKGQIKTWADLAETFLQQY</sequence>
<organism evidence="2 3">
    <name type="scientific">Mucuna pruriens</name>
    <name type="common">Velvet bean</name>
    <name type="synonym">Dolichos pruriens</name>
    <dbReference type="NCBI Taxonomy" id="157652"/>
    <lineage>
        <taxon>Eukaryota</taxon>
        <taxon>Viridiplantae</taxon>
        <taxon>Streptophyta</taxon>
        <taxon>Embryophyta</taxon>
        <taxon>Tracheophyta</taxon>
        <taxon>Spermatophyta</taxon>
        <taxon>Magnoliopsida</taxon>
        <taxon>eudicotyledons</taxon>
        <taxon>Gunneridae</taxon>
        <taxon>Pentapetalae</taxon>
        <taxon>rosids</taxon>
        <taxon>fabids</taxon>
        <taxon>Fabales</taxon>
        <taxon>Fabaceae</taxon>
        <taxon>Papilionoideae</taxon>
        <taxon>50 kb inversion clade</taxon>
        <taxon>NPAAA clade</taxon>
        <taxon>indigoferoid/millettioid clade</taxon>
        <taxon>Phaseoleae</taxon>
        <taxon>Mucuna</taxon>
    </lineage>
</organism>
<evidence type="ECO:0000313" key="2">
    <source>
        <dbReference type="EMBL" id="RDY11562.1"/>
    </source>
</evidence>
<dbReference type="OrthoDB" id="1750196at2759"/>
<name>A0A371I956_MUCPR</name>
<feature type="non-terminal residue" evidence="2">
    <location>
        <position position="1"/>
    </location>
</feature>
<reference evidence="2" key="1">
    <citation type="submission" date="2018-05" db="EMBL/GenBank/DDBJ databases">
        <title>Draft genome of Mucuna pruriens seed.</title>
        <authorList>
            <person name="Nnadi N.E."/>
            <person name="Vos R."/>
            <person name="Hasami M.H."/>
            <person name="Devisetty U.K."/>
            <person name="Aguiy J.C."/>
        </authorList>
    </citation>
    <scope>NUCLEOTIDE SEQUENCE [LARGE SCALE GENOMIC DNA]</scope>
    <source>
        <strain evidence="2">JCA_2017</strain>
    </source>
</reference>
<proteinExistence type="predicted"/>
<evidence type="ECO:0000313" key="3">
    <source>
        <dbReference type="Proteomes" id="UP000257109"/>
    </source>
</evidence>
<dbReference type="PANTHER" id="PTHR33223:SF8">
    <property type="entry name" value="OS04G0172440 PROTEIN"/>
    <property type="match status" value="1"/>
</dbReference>
<dbReference type="AlphaFoldDB" id="A0A371I956"/>
<gene>
    <name evidence="2" type="ORF">CR513_03753</name>
</gene>
<feature type="region of interest" description="Disordered" evidence="1">
    <location>
        <begin position="1"/>
        <end position="26"/>
    </location>
</feature>
<comment type="caution">
    <text evidence="2">The sequence shown here is derived from an EMBL/GenBank/DDBJ whole genome shotgun (WGS) entry which is preliminary data.</text>
</comment>
<protein>
    <recommendedName>
        <fullName evidence="4">Retrotransposon gag domain-containing protein</fullName>
    </recommendedName>
</protein>
<evidence type="ECO:0008006" key="4">
    <source>
        <dbReference type="Google" id="ProtNLM"/>
    </source>
</evidence>
<keyword evidence="3" id="KW-1185">Reference proteome</keyword>
<accession>A0A371I956</accession>